<comment type="caution">
    <text evidence="2">The sequence shown here is derived from an EMBL/GenBank/DDBJ whole genome shotgun (WGS) entry which is preliminary data.</text>
</comment>
<dbReference type="GO" id="GO:0003825">
    <property type="term" value="F:alpha,alpha-trehalose-phosphate synthase (UDP-forming) activity"/>
    <property type="evidence" value="ECO:0007669"/>
    <property type="project" value="TreeGrafter"/>
</dbReference>
<dbReference type="SUPFAM" id="SSF53756">
    <property type="entry name" value="UDP-Glycosyltransferase/glycogen phosphorylase"/>
    <property type="match status" value="1"/>
</dbReference>
<organism evidence="2 3">
    <name type="scientific">Mycena metata</name>
    <dbReference type="NCBI Taxonomy" id="1033252"/>
    <lineage>
        <taxon>Eukaryota</taxon>
        <taxon>Fungi</taxon>
        <taxon>Dikarya</taxon>
        <taxon>Basidiomycota</taxon>
        <taxon>Agaricomycotina</taxon>
        <taxon>Agaricomycetes</taxon>
        <taxon>Agaricomycetidae</taxon>
        <taxon>Agaricales</taxon>
        <taxon>Marasmiineae</taxon>
        <taxon>Mycenaceae</taxon>
        <taxon>Mycena</taxon>
    </lineage>
</organism>
<dbReference type="PANTHER" id="PTHR10788:SF123">
    <property type="entry name" value="TREHALOSE-PHOSPHATASE"/>
    <property type="match status" value="1"/>
</dbReference>
<evidence type="ECO:0000313" key="2">
    <source>
        <dbReference type="EMBL" id="KAJ7714876.1"/>
    </source>
</evidence>
<evidence type="ECO:0000313" key="3">
    <source>
        <dbReference type="Proteomes" id="UP001215598"/>
    </source>
</evidence>
<dbReference type="InterPro" id="IPR001830">
    <property type="entry name" value="Glyco_trans_20"/>
</dbReference>
<dbReference type="GO" id="GO:0005992">
    <property type="term" value="P:trehalose biosynthetic process"/>
    <property type="evidence" value="ECO:0007669"/>
    <property type="project" value="InterPro"/>
</dbReference>
<name>A0AAD7H8X1_9AGAR</name>
<reference evidence="2" key="1">
    <citation type="submission" date="2023-03" db="EMBL/GenBank/DDBJ databases">
        <title>Massive genome expansion in bonnet fungi (Mycena s.s.) driven by repeated elements and novel gene families across ecological guilds.</title>
        <authorList>
            <consortium name="Lawrence Berkeley National Laboratory"/>
            <person name="Harder C.B."/>
            <person name="Miyauchi S."/>
            <person name="Viragh M."/>
            <person name="Kuo A."/>
            <person name="Thoen E."/>
            <person name="Andreopoulos B."/>
            <person name="Lu D."/>
            <person name="Skrede I."/>
            <person name="Drula E."/>
            <person name="Henrissat B."/>
            <person name="Morin E."/>
            <person name="Kohler A."/>
            <person name="Barry K."/>
            <person name="LaButti K."/>
            <person name="Morin E."/>
            <person name="Salamov A."/>
            <person name="Lipzen A."/>
            <person name="Mereny Z."/>
            <person name="Hegedus B."/>
            <person name="Baldrian P."/>
            <person name="Stursova M."/>
            <person name="Weitz H."/>
            <person name="Taylor A."/>
            <person name="Grigoriev I.V."/>
            <person name="Nagy L.G."/>
            <person name="Martin F."/>
            <person name="Kauserud H."/>
        </authorList>
    </citation>
    <scope>NUCLEOTIDE SEQUENCE</scope>
    <source>
        <strain evidence="2">CBHHK182m</strain>
    </source>
</reference>
<dbReference type="Pfam" id="PF00982">
    <property type="entry name" value="Glyco_transf_20"/>
    <property type="match status" value="1"/>
</dbReference>
<dbReference type="EMBL" id="JARKIB010000318">
    <property type="protein sequence ID" value="KAJ7714876.1"/>
    <property type="molecule type" value="Genomic_DNA"/>
</dbReference>
<dbReference type="AlphaFoldDB" id="A0AAD7H8X1"/>
<protein>
    <submittedName>
        <fullName evidence="2">Uncharacterized protein</fullName>
    </submittedName>
</protein>
<dbReference type="GO" id="GO:0005829">
    <property type="term" value="C:cytosol"/>
    <property type="evidence" value="ECO:0007669"/>
    <property type="project" value="TreeGrafter"/>
</dbReference>
<keyword evidence="3" id="KW-1185">Reference proteome</keyword>
<sequence>MAAAHLVCFQTYSYSRHFVSTCVRVCGYESTPRGIDAEGHVAAVAHCPVGVDVDAERVGWNILRPGVQPKLDVLHVLYRGEKISVGVVHTGGRRGRVISFEA</sequence>
<dbReference type="Gene3D" id="3.40.50.2000">
    <property type="entry name" value="Glycogen Phosphorylase B"/>
    <property type="match status" value="1"/>
</dbReference>
<dbReference type="PANTHER" id="PTHR10788">
    <property type="entry name" value="TREHALOSE-6-PHOSPHATE SYNTHASE"/>
    <property type="match status" value="1"/>
</dbReference>
<accession>A0AAD7H8X1</accession>
<dbReference type="GO" id="GO:0004805">
    <property type="term" value="F:trehalose-phosphatase activity"/>
    <property type="evidence" value="ECO:0007669"/>
    <property type="project" value="TreeGrafter"/>
</dbReference>
<proteinExistence type="predicted"/>
<dbReference type="GO" id="GO:0005946">
    <property type="term" value="C:alpha,alpha-trehalose-phosphate synthase complex (UDP-forming)"/>
    <property type="evidence" value="ECO:0007669"/>
    <property type="project" value="TreeGrafter"/>
</dbReference>
<feature type="non-terminal residue" evidence="2">
    <location>
        <position position="102"/>
    </location>
</feature>
<dbReference type="EMBL" id="JARKIB010000362">
    <property type="protein sequence ID" value="KAJ7712586.1"/>
    <property type="molecule type" value="Genomic_DNA"/>
</dbReference>
<gene>
    <name evidence="2" type="ORF">B0H16DRAFT_1617479</name>
    <name evidence="1" type="ORF">B0H16DRAFT_1624138</name>
</gene>
<evidence type="ECO:0000313" key="1">
    <source>
        <dbReference type="EMBL" id="KAJ7712586.1"/>
    </source>
</evidence>
<dbReference type="Proteomes" id="UP001215598">
    <property type="component" value="Unassembled WGS sequence"/>
</dbReference>